<dbReference type="SMART" id="SM00054">
    <property type="entry name" value="EFh"/>
    <property type="match status" value="3"/>
</dbReference>
<dbReference type="InterPro" id="IPR011992">
    <property type="entry name" value="EF-hand-dom_pair"/>
</dbReference>
<evidence type="ECO:0000259" key="5">
    <source>
        <dbReference type="PROSITE" id="PS50222"/>
    </source>
</evidence>
<dbReference type="InterPro" id="IPR051581">
    <property type="entry name" value="Ca-bind"/>
</dbReference>
<feature type="region of interest" description="Disordered" evidence="4">
    <location>
        <begin position="1"/>
        <end position="21"/>
    </location>
</feature>
<dbReference type="PANTHER" id="PTHR34524">
    <property type="entry name" value="CALCYPHOSIN"/>
    <property type="match status" value="1"/>
</dbReference>
<reference evidence="6 7" key="1">
    <citation type="journal article" date="2018" name="Nat. Ecol. Evol.">
        <title>Genomic signatures of mitonuclear coevolution across populations of Tigriopus californicus.</title>
        <authorList>
            <person name="Barreto F.S."/>
            <person name="Watson E.T."/>
            <person name="Lima T.G."/>
            <person name="Willett C.S."/>
            <person name="Edmands S."/>
            <person name="Li W."/>
            <person name="Burton R.S."/>
        </authorList>
    </citation>
    <scope>NUCLEOTIDE SEQUENCE [LARGE SCALE GENOMIC DNA]</scope>
    <source>
        <strain evidence="6 7">San Diego</strain>
    </source>
</reference>
<dbReference type="Gene3D" id="1.10.238.10">
    <property type="entry name" value="EF-hand"/>
    <property type="match status" value="2"/>
</dbReference>
<dbReference type="Proteomes" id="UP000318571">
    <property type="component" value="Chromosome 2"/>
</dbReference>
<dbReference type="PANTHER" id="PTHR34524:SF6">
    <property type="entry name" value="CALCYPHOSINE LIKE"/>
    <property type="match status" value="1"/>
</dbReference>
<keyword evidence="2" id="KW-0677">Repeat</keyword>
<organism evidence="6 7">
    <name type="scientific">Tigriopus californicus</name>
    <name type="common">Marine copepod</name>
    <dbReference type="NCBI Taxonomy" id="6832"/>
    <lineage>
        <taxon>Eukaryota</taxon>
        <taxon>Metazoa</taxon>
        <taxon>Ecdysozoa</taxon>
        <taxon>Arthropoda</taxon>
        <taxon>Crustacea</taxon>
        <taxon>Multicrustacea</taxon>
        <taxon>Hexanauplia</taxon>
        <taxon>Copepoda</taxon>
        <taxon>Harpacticoida</taxon>
        <taxon>Harpacticidae</taxon>
        <taxon>Tigriopus</taxon>
    </lineage>
</organism>
<feature type="domain" description="EF-hand" evidence="5">
    <location>
        <begin position="116"/>
        <end position="151"/>
    </location>
</feature>
<dbReference type="OMA" id="NHPDYLN"/>
<keyword evidence="7" id="KW-1185">Reference proteome</keyword>
<name>A0A553PBY6_TIGCA</name>
<evidence type="ECO:0000256" key="2">
    <source>
        <dbReference type="ARBA" id="ARBA00022737"/>
    </source>
</evidence>
<dbReference type="PROSITE" id="PS00018">
    <property type="entry name" value="EF_HAND_1"/>
    <property type="match status" value="3"/>
</dbReference>
<dbReference type="GO" id="GO:0005509">
    <property type="term" value="F:calcium ion binding"/>
    <property type="evidence" value="ECO:0007669"/>
    <property type="project" value="InterPro"/>
</dbReference>
<evidence type="ECO:0000256" key="3">
    <source>
        <dbReference type="ARBA" id="ARBA00022837"/>
    </source>
</evidence>
<accession>A0A553PBY6</accession>
<feature type="domain" description="EF-hand" evidence="5">
    <location>
        <begin position="80"/>
        <end position="115"/>
    </location>
</feature>
<keyword evidence="1" id="KW-0479">Metal-binding</keyword>
<keyword evidence="3" id="KW-0106">Calcium</keyword>
<proteinExistence type="predicted"/>
<evidence type="ECO:0000256" key="4">
    <source>
        <dbReference type="SAM" id="MobiDB-lite"/>
    </source>
</evidence>
<dbReference type="InterPro" id="IPR002048">
    <property type="entry name" value="EF_hand_dom"/>
</dbReference>
<dbReference type="STRING" id="6832.A0A553PBY6"/>
<dbReference type="EMBL" id="VCGU01000005">
    <property type="protein sequence ID" value="TRY75194.1"/>
    <property type="molecule type" value="Genomic_DNA"/>
</dbReference>
<protein>
    <recommendedName>
        <fullName evidence="5">EF-hand domain-containing protein</fullName>
    </recommendedName>
</protein>
<dbReference type="SUPFAM" id="SSF47473">
    <property type="entry name" value="EF-hand"/>
    <property type="match status" value="1"/>
</dbReference>
<dbReference type="AlphaFoldDB" id="A0A553PBY6"/>
<evidence type="ECO:0000313" key="7">
    <source>
        <dbReference type="Proteomes" id="UP000318571"/>
    </source>
</evidence>
<evidence type="ECO:0000313" key="6">
    <source>
        <dbReference type="EMBL" id="TRY75194.1"/>
    </source>
</evidence>
<feature type="domain" description="EF-hand" evidence="5">
    <location>
        <begin position="44"/>
        <end position="79"/>
    </location>
</feature>
<feature type="compositionally biased region" description="Basic and acidic residues" evidence="4">
    <location>
        <begin position="7"/>
        <end position="21"/>
    </location>
</feature>
<gene>
    <name evidence="6" type="ORF">TCAL_10435</name>
</gene>
<dbReference type="Pfam" id="PF13499">
    <property type="entry name" value="EF-hand_7"/>
    <property type="match status" value="2"/>
</dbReference>
<dbReference type="InterPro" id="IPR018247">
    <property type="entry name" value="EF_Hand_1_Ca_BS"/>
</dbReference>
<dbReference type="CDD" id="cd00051">
    <property type="entry name" value="EFh"/>
    <property type="match status" value="1"/>
</dbReference>
<dbReference type="PROSITE" id="PS50222">
    <property type="entry name" value="EF_HAND_2"/>
    <property type="match status" value="3"/>
</dbReference>
<sequence>MPTRPRTAGDRVESDLKERANRSMMNTKDPVEKLRFFCLSRGATGILGLGRMFRRMDDDGNKNLNFSEFHKGLIETGCSLTAEEAEILFKKFDRDGNGNVNVDEFLVGIRPPMSENRRRVIQEAFNKMDKSGDGVITADDLKGVYNVKRHPQYLNGECTETQILEKFLSNFETFGLKDGQVTKDEFFDYYSGISSSIDQDAYFDLMMRNAWNL</sequence>
<evidence type="ECO:0000256" key="1">
    <source>
        <dbReference type="ARBA" id="ARBA00022723"/>
    </source>
</evidence>
<comment type="caution">
    <text evidence="6">The sequence shown here is derived from an EMBL/GenBank/DDBJ whole genome shotgun (WGS) entry which is preliminary data.</text>
</comment>